<dbReference type="NCBIfam" id="NF002270">
    <property type="entry name" value="PRK01202.1"/>
    <property type="match status" value="1"/>
</dbReference>
<dbReference type="PROSITE" id="PS00189">
    <property type="entry name" value="LIPOYL"/>
    <property type="match status" value="1"/>
</dbReference>
<feature type="modified residue" description="N6-lipoyllysine" evidence="3 4">
    <location>
        <position position="63"/>
    </location>
</feature>
<dbReference type="NCBIfam" id="TIGR00527">
    <property type="entry name" value="gcvH"/>
    <property type="match status" value="1"/>
</dbReference>
<dbReference type="HAMAP" id="MF_00272">
    <property type="entry name" value="GcvH"/>
    <property type="match status" value="1"/>
</dbReference>
<dbReference type="GO" id="GO:0005737">
    <property type="term" value="C:cytoplasm"/>
    <property type="evidence" value="ECO:0007669"/>
    <property type="project" value="TreeGrafter"/>
</dbReference>
<feature type="domain" description="Lipoyl-binding" evidence="5">
    <location>
        <begin position="22"/>
        <end position="103"/>
    </location>
</feature>
<name>A0A9E7DIG8_9FIRM</name>
<evidence type="ECO:0000256" key="4">
    <source>
        <dbReference type="PIRSR" id="PIRSR617453-50"/>
    </source>
</evidence>
<evidence type="ECO:0000313" key="7">
    <source>
        <dbReference type="Proteomes" id="UP000831151"/>
    </source>
</evidence>
<comment type="subunit">
    <text evidence="3">The glycine cleavage system is composed of four proteins: P, T, L and H.</text>
</comment>
<comment type="cofactor">
    <cofactor evidence="3">
        <name>(R)-lipoate</name>
        <dbReference type="ChEBI" id="CHEBI:83088"/>
    </cofactor>
    <text evidence="3">Binds 1 lipoyl cofactor covalently.</text>
</comment>
<protein>
    <recommendedName>
        <fullName evidence="3">Glycine cleavage system H protein</fullName>
    </recommendedName>
</protein>
<dbReference type="RefSeq" id="WP_019213660.1">
    <property type="nucleotide sequence ID" value="NZ_CP096649.1"/>
</dbReference>
<gene>
    <name evidence="3 6" type="primary">gcvH</name>
    <name evidence="6" type="ORF">M1R53_04660</name>
</gene>
<evidence type="ECO:0000313" key="6">
    <source>
        <dbReference type="EMBL" id="UQK58535.1"/>
    </source>
</evidence>
<dbReference type="CDD" id="cd06848">
    <property type="entry name" value="GCS_H"/>
    <property type="match status" value="1"/>
</dbReference>
<keyword evidence="7" id="KW-1185">Reference proteome</keyword>
<dbReference type="AlphaFoldDB" id="A0A9E7DIG8"/>
<dbReference type="Gene3D" id="2.40.50.100">
    <property type="match status" value="1"/>
</dbReference>
<organism evidence="6 7">
    <name type="scientific">Fenollaria massiliensis</name>
    <dbReference type="NCBI Taxonomy" id="938288"/>
    <lineage>
        <taxon>Bacteria</taxon>
        <taxon>Bacillati</taxon>
        <taxon>Bacillota</taxon>
        <taxon>Clostridia</taxon>
        <taxon>Eubacteriales</taxon>
        <taxon>Fenollaria</taxon>
    </lineage>
</organism>
<evidence type="ECO:0000259" key="5">
    <source>
        <dbReference type="PROSITE" id="PS50968"/>
    </source>
</evidence>
<comment type="function">
    <text evidence="3">The glycine cleavage system catalyzes the degradation of glycine. The H protein shuttles the methylamine group of glycine from the P protein to the T protein.</text>
</comment>
<dbReference type="PANTHER" id="PTHR11715:SF3">
    <property type="entry name" value="GLYCINE CLEAVAGE SYSTEM H PROTEIN-RELATED"/>
    <property type="match status" value="1"/>
</dbReference>
<evidence type="ECO:0000256" key="3">
    <source>
        <dbReference type="HAMAP-Rule" id="MF_00272"/>
    </source>
</evidence>
<evidence type="ECO:0000256" key="1">
    <source>
        <dbReference type="ARBA" id="ARBA00009249"/>
    </source>
</evidence>
<accession>A0A9E7DIG8</accession>
<dbReference type="InterPro" id="IPR000089">
    <property type="entry name" value="Biotin_lipoyl"/>
</dbReference>
<dbReference type="EMBL" id="CP096649">
    <property type="protein sequence ID" value="UQK58535.1"/>
    <property type="molecule type" value="Genomic_DNA"/>
</dbReference>
<dbReference type="KEGG" id="fms:M1R53_04660"/>
<dbReference type="GO" id="GO:0019464">
    <property type="term" value="P:glycine decarboxylation via glycine cleavage system"/>
    <property type="evidence" value="ECO:0007669"/>
    <property type="project" value="UniProtKB-UniRule"/>
</dbReference>
<reference evidence="6" key="1">
    <citation type="submission" date="2022-04" db="EMBL/GenBank/DDBJ databases">
        <title>Complete genome sequences of Ezakiella coagulans and Fenollaria massiliensis.</title>
        <authorList>
            <person name="France M.T."/>
            <person name="Clifford J."/>
            <person name="Narina S."/>
            <person name="Rutt L."/>
            <person name="Ravel J."/>
        </authorList>
    </citation>
    <scope>NUCLEOTIDE SEQUENCE</scope>
    <source>
        <strain evidence="6">C0061C2</strain>
    </source>
</reference>
<dbReference type="InterPro" id="IPR003016">
    <property type="entry name" value="2-oxoA_DH_lipoyl-BS"/>
</dbReference>
<dbReference type="InterPro" id="IPR017453">
    <property type="entry name" value="GCV_H_sub"/>
</dbReference>
<comment type="similarity">
    <text evidence="1 3">Belongs to the GcvH family.</text>
</comment>
<evidence type="ECO:0000256" key="2">
    <source>
        <dbReference type="ARBA" id="ARBA00022823"/>
    </source>
</evidence>
<sequence length="126" mass="13933">MEIKKGLLYTEDHEWVKVDGNVATVGLADYAQHNLGDIVYVELPEIDDEFSKGDAVASVESVKAASEVFTAASGKIVEVNEALDDEPALINEGPYDAWIFKIEMSDPSELDDLMDDEKYAEFAKED</sequence>
<dbReference type="Pfam" id="PF01597">
    <property type="entry name" value="GCV_H"/>
    <property type="match status" value="1"/>
</dbReference>
<dbReference type="PROSITE" id="PS50968">
    <property type="entry name" value="BIOTINYL_LIPOYL"/>
    <property type="match status" value="1"/>
</dbReference>
<proteinExistence type="inferred from homology"/>
<keyword evidence="2 3" id="KW-0450">Lipoyl</keyword>
<dbReference type="PANTHER" id="PTHR11715">
    <property type="entry name" value="GLYCINE CLEAVAGE SYSTEM H PROTEIN"/>
    <property type="match status" value="1"/>
</dbReference>
<dbReference type="GO" id="GO:0005960">
    <property type="term" value="C:glycine cleavage complex"/>
    <property type="evidence" value="ECO:0007669"/>
    <property type="project" value="InterPro"/>
</dbReference>
<dbReference type="InterPro" id="IPR002930">
    <property type="entry name" value="GCV_H"/>
</dbReference>
<dbReference type="InterPro" id="IPR033753">
    <property type="entry name" value="GCV_H/Fam206"/>
</dbReference>
<dbReference type="GO" id="GO:0009249">
    <property type="term" value="P:protein lipoylation"/>
    <property type="evidence" value="ECO:0007669"/>
    <property type="project" value="TreeGrafter"/>
</dbReference>
<dbReference type="SUPFAM" id="SSF51230">
    <property type="entry name" value="Single hybrid motif"/>
    <property type="match status" value="1"/>
</dbReference>
<dbReference type="InterPro" id="IPR011053">
    <property type="entry name" value="Single_hybrid_motif"/>
</dbReference>
<dbReference type="Proteomes" id="UP000831151">
    <property type="component" value="Chromosome"/>
</dbReference>